<dbReference type="PANTHER" id="PTHR23308">
    <property type="entry name" value="NUCLEAR INHIBITOR OF PROTEIN PHOSPHATASE-1"/>
    <property type="match status" value="1"/>
</dbReference>
<dbReference type="AlphaFoldDB" id="A0A1J5R523"/>
<gene>
    <name evidence="4" type="primary">fhaB_5</name>
    <name evidence="4" type="ORF">GALL_333370</name>
</gene>
<protein>
    <submittedName>
        <fullName evidence="4">FHA domain-containing protein FhaB</fullName>
    </submittedName>
</protein>
<dbReference type="EMBL" id="MLJW01000588">
    <property type="protein sequence ID" value="OIQ84827.1"/>
    <property type="molecule type" value="Genomic_DNA"/>
</dbReference>
<dbReference type="SMART" id="SM00240">
    <property type="entry name" value="FHA"/>
    <property type="match status" value="1"/>
</dbReference>
<dbReference type="CDD" id="cd00060">
    <property type="entry name" value="FHA"/>
    <property type="match status" value="1"/>
</dbReference>
<name>A0A1J5R523_9ZZZZ</name>
<dbReference type="SUPFAM" id="SSF49879">
    <property type="entry name" value="SMAD/FHA domain"/>
    <property type="match status" value="1"/>
</dbReference>
<comment type="caution">
    <text evidence="4">The sequence shown here is derived from an EMBL/GenBank/DDBJ whole genome shotgun (WGS) entry which is preliminary data.</text>
</comment>
<dbReference type="Pfam" id="PF00498">
    <property type="entry name" value="FHA"/>
    <property type="match status" value="1"/>
</dbReference>
<dbReference type="InterPro" id="IPR000253">
    <property type="entry name" value="FHA_dom"/>
</dbReference>
<reference evidence="4" key="1">
    <citation type="submission" date="2016-10" db="EMBL/GenBank/DDBJ databases">
        <title>Sequence of Gallionella enrichment culture.</title>
        <authorList>
            <person name="Poehlein A."/>
            <person name="Muehling M."/>
            <person name="Daniel R."/>
        </authorList>
    </citation>
    <scope>NUCLEOTIDE SEQUENCE</scope>
</reference>
<keyword evidence="2" id="KW-0472">Membrane</keyword>
<feature type="compositionally biased region" description="Basic and acidic residues" evidence="1">
    <location>
        <begin position="69"/>
        <end position="80"/>
    </location>
</feature>
<dbReference type="InterPro" id="IPR050923">
    <property type="entry name" value="Cell_Proc_Reg/RNA_Proc"/>
</dbReference>
<sequence>MTPVNALTITLLRLGYLILLWAFVLSAVRVLRHDLYGTRISTRRDPARTSGPASVPPTRGGAPTPSPAPRRDAPPRRETSASRLVVVEGSLRGTSVPLGTSSVLIGRAPSCTLVIDDISLSSRHARLFPEVGGWVIEDLGSTNGTFVSGRRIDQPTPVPLGAQVRVGTNVLELQR</sequence>
<evidence type="ECO:0000259" key="3">
    <source>
        <dbReference type="PROSITE" id="PS50006"/>
    </source>
</evidence>
<keyword evidence="2" id="KW-1133">Transmembrane helix</keyword>
<dbReference type="InterPro" id="IPR008984">
    <property type="entry name" value="SMAD_FHA_dom_sf"/>
</dbReference>
<proteinExistence type="predicted"/>
<dbReference type="PROSITE" id="PS50006">
    <property type="entry name" value="FHA_DOMAIN"/>
    <property type="match status" value="1"/>
</dbReference>
<feature type="region of interest" description="Disordered" evidence="1">
    <location>
        <begin position="42"/>
        <end position="83"/>
    </location>
</feature>
<evidence type="ECO:0000313" key="4">
    <source>
        <dbReference type="EMBL" id="OIQ84827.1"/>
    </source>
</evidence>
<keyword evidence="2" id="KW-0812">Transmembrane</keyword>
<evidence type="ECO:0000256" key="2">
    <source>
        <dbReference type="SAM" id="Phobius"/>
    </source>
</evidence>
<organism evidence="4">
    <name type="scientific">mine drainage metagenome</name>
    <dbReference type="NCBI Taxonomy" id="410659"/>
    <lineage>
        <taxon>unclassified sequences</taxon>
        <taxon>metagenomes</taxon>
        <taxon>ecological metagenomes</taxon>
    </lineage>
</organism>
<accession>A0A1J5R523</accession>
<dbReference type="Gene3D" id="2.60.200.20">
    <property type="match status" value="1"/>
</dbReference>
<evidence type="ECO:0000256" key="1">
    <source>
        <dbReference type="SAM" id="MobiDB-lite"/>
    </source>
</evidence>
<feature type="transmembrane region" description="Helical" evidence="2">
    <location>
        <begin position="6"/>
        <end position="31"/>
    </location>
</feature>
<feature type="domain" description="FHA" evidence="3">
    <location>
        <begin position="103"/>
        <end position="152"/>
    </location>
</feature>